<dbReference type="AlphaFoldDB" id="X7Z204"/>
<accession>X7Z204</accession>
<organism evidence="1">
    <name type="scientific">Mycobacterium xenopi 4042</name>
    <dbReference type="NCBI Taxonomy" id="1299334"/>
    <lineage>
        <taxon>Bacteria</taxon>
        <taxon>Bacillati</taxon>
        <taxon>Actinomycetota</taxon>
        <taxon>Actinomycetes</taxon>
        <taxon>Mycobacteriales</taxon>
        <taxon>Mycobacteriaceae</taxon>
        <taxon>Mycobacterium</taxon>
    </lineage>
</organism>
<reference evidence="1" key="1">
    <citation type="submission" date="2014-01" db="EMBL/GenBank/DDBJ databases">
        <authorList>
            <person name="Brown-Elliot B."/>
            <person name="Wallace R."/>
            <person name="Lenaerts A."/>
            <person name="Ordway D."/>
            <person name="DeGroote M.A."/>
            <person name="Parker T."/>
            <person name="Sizemore C."/>
            <person name="Tallon L.J."/>
            <person name="Sadzewicz L.K."/>
            <person name="Sengamalay N."/>
            <person name="Fraser C.M."/>
            <person name="Hine E."/>
            <person name="Shefchek K.A."/>
            <person name="Das S.P."/>
            <person name="Tettelin H."/>
        </authorList>
    </citation>
    <scope>NUCLEOTIDE SEQUENCE [LARGE SCALE GENOMIC DNA]</scope>
    <source>
        <strain evidence="1">4042</strain>
    </source>
</reference>
<comment type="caution">
    <text evidence="1">The sequence shown here is derived from an EMBL/GenBank/DDBJ whole genome shotgun (WGS) entry which is preliminary data.</text>
</comment>
<dbReference type="EC" id="3.1.11.5" evidence="1"/>
<dbReference type="PATRIC" id="fig|1299334.3.peg.8996"/>
<evidence type="ECO:0000313" key="1">
    <source>
        <dbReference type="EMBL" id="EUA13354.1"/>
    </source>
</evidence>
<gene>
    <name evidence="1" type="ORF">I553_2682</name>
</gene>
<sequence>MHGTVPRAEDTSRHCANHTLLETLGRDLRELQRALPADPASDEFLGGASKPETLLGWLQSDIAANAIRPRGGFSPRTTARCRCTPVTARRGRLTCCARCCSGCLTTTRRWSRATSW</sequence>
<dbReference type="EMBL" id="JAOB01000082">
    <property type="protein sequence ID" value="EUA13354.1"/>
    <property type="molecule type" value="Genomic_DNA"/>
</dbReference>
<proteinExistence type="predicted"/>
<dbReference type="GO" id="GO:0008854">
    <property type="term" value="F:exodeoxyribonuclease V activity"/>
    <property type="evidence" value="ECO:0007669"/>
    <property type="project" value="UniProtKB-EC"/>
</dbReference>
<protein>
    <submittedName>
        <fullName evidence="1">Exodeoxyribonuclease V gamma chain domain protein</fullName>
        <ecNumber evidence="1">3.1.11.5</ecNumber>
    </submittedName>
</protein>
<keyword evidence="1" id="KW-0378">Hydrolase</keyword>
<name>X7Z204_MYCXE</name>